<sequence>MTTRTQQDHGTRSQAGEQGGKSGGGADTGMPNPIELQRALKGVDYPASRDQLLDKAREAGADASITEALEGIPDREYEDPAQVSEAVAHKR</sequence>
<proteinExistence type="predicted"/>
<dbReference type="Proteomes" id="UP000257139">
    <property type="component" value="Chromosome CBM2594_b"/>
</dbReference>
<name>A0A375DP47_9BURK</name>
<dbReference type="AlphaFoldDB" id="A0A375DP47"/>
<dbReference type="InterPro" id="IPR021527">
    <property type="entry name" value="DUF2795"/>
</dbReference>
<evidence type="ECO:0008006" key="4">
    <source>
        <dbReference type="Google" id="ProtNLM"/>
    </source>
</evidence>
<evidence type="ECO:0000313" key="3">
    <source>
        <dbReference type="Proteomes" id="UP000257139"/>
    </source>
</evidence>
<evidence type="ECO:0000256" key="1">
    <source>
        <dbReference type="SAM" id="MobiDB-lite"/>
    </source>
</evidence>
<dbReference type="RefSeq" id="WP_081712731.1">
    <property type="nucleotide sequence ID" value="NZ_LT976872.1"/>
</dbReference>
<feature type="compositionally biased region" description="Basic and acidic residues" evidence="1">
    <location>
        <begin position="1"/>
        <end position="11"/>
    </location>
</feature>
<accession>A0A375DP47</accession>
<gene>
    <name evidence="2" type="ORF">CBM2594_B10418</name>
</gene>
<organism evidence="2 3">
    <name type="scientific">Cupriavidus taiwanensis</name>
    <dbReference type="NCBI Taxonomy" id="164546"/>
    <lineage>
        <taxon>Bacteria</taxon>
        <taxon>Pseudomonadati</taxon>
        <taxon>Pseudomonadota</taxon>
        <taxon>Betaproteobacteria</taxon>
        <taxon>Burkholderiales</taxon>
        <taxon>Burkholderiaceae</taxon>
        <taxon>Cupriavidus</taxon>
    </lineage>
</organism>
<feature type="region of interest" description="Disordered" evidence="1">
    <location>
        <begin position="68"/>
        <end position="91"/>
    </location>
</feature>
<dbReference type="EMBL" id="LT978514">
    <property type="protein sequence ID" value="SPC21314.1"/>
    <property type="molecule type" value="Genomic_DNA"/>
</dbReference>
<feature type="region of interest" description="Disordered" evidence="1">
    <location>
        <begin position="1"/>
        <end position="35"/>
    </location>
</feature>
<evidence type="ECO:0000313" key="2">
    <source>
        <dbReference type="EMBL" id="SPC21314.1"/>
    </source>
</evidence>
<reference evidence="2 3" key="1">
    <citation type="submission" date="2018-01" db="EMBL/GenBank/DDBJ databases">
        <authorList>
            <person name="Clerissi C."/>
        </authorList>
    </citation>
    <scope>NUCLEOTIDE SEQUENCE [LARGE SCALE GENOMIC DNA]</scope>
    <source>
        <strain evidence="2">Cupriavidus taiwanensis STM 6021</strain>
    </source>
</reference>
<feature type="compositionally biased region" description="Gly residues" evidence="1">
    <location>
        <begin position="17"/>
        <end position="27"/>
    </location>
</feature>
<protein>
    <recommendedName>
        <fullName evidence="4">DUF2795 domain-containing protein</fullName>
    </recommendedName>
</protein>
<dbReference type="Pfam" id="PF11387">
    <property type="entry name" value="DUF2795"/>
    <property type="match status" value="1"/>
</dbReference>